<dbReference type="PANTHER" id="PTHR43208:SF1">
    <property type="entry name" value="ABC TRANSPORTER SUBSTRATE-BINDING PROTEIN"/>
    <property type="match status" value="1"/>
</dbReference>
<dbReference type="PATRIC" id="fig|1550024.3.peg.3071"/>
<reference evidence="3" key="1">
    <citation type="submission" date="2015-02" db="EMBL/GenBank/DDBJ databases">
        <title>A novel member of the family Ruminococcaceae isolated from human feces.</title>
        <authorList>
            <person name="Shkoporov A.N."/>
            <person name="Chaplin A.V."/>
            <person name="Motuzova O.V."/>
            <person name="Kafarskaia L.I."/>
            <person name="Khokhlova E.V."/>
            <person name="Efimov B.A."/>
        </authorList>
    </citation>
    <scope>NUCLEOTIDE SEQUENCE [LARGE SCALE GENOMIC DNA]</scope>
    <source>
        <strain evidence="3">585-1</strain>
    </source>
</reference>
<evidence type="ECO:0000313" key="3">
    <source>
        <dbReference type="EMBL" id="KJF39209.1"/>
    </source>
</evidence>
<feature type="domain" description="ABC transporter substrate-binding protein PnrA-like" evidence="2">
    <location>
        <begin position="291"/>
        <end position="453"/>
    </location>
</feature>
<keyword evidence="4" id="KW-1185">Reference proteome</keyword>
<dbReference type="EMBL" id="JXXK01000021">
    <property type="protein sequence ID" value="KJF39209.1"/>
    <property type="molecule type" value="Genomic_DNA"/>
</dbReference>
<evidence type="ECO:0000256" key="1">
    <source>
        <dbReference type="ARBA" id="ARBA00022729"/>
    </source>
</evidence>
<accession>A0A0D8IXL1</accession>
<evidence type="ECO:0000313" key="4">
    <source>
        <dbReference type="Proteomes" id="UP000032483"/>
    </source>
</evidence>
<evidence type="ECO:0000259" key="2">
    <source>
        <dbReference type="Pfam" id="PF02608"/>
    </source>
</evidence>
<gene>
    <name evidence="3" type="ORF">TQ39_13450</name>
</gene>
<comment type="caution">
    <text evidence="3">The sequence shown here is derived from an EMBL/GenBank/DDBJ whole genome shotgun (WGS) entry which is preliminary data.</text>
</comment>
<protein>
    <submittedName>
        <fullName evidence="3">Nucleoside-binding protein</fullName>
    </submittedName>
</protein>
<name>A0A0D8IXL1_9FIRM</name>
<dbReference type="GO" id="GO:0005886">
    <property type="term" value="C:plasma membrane"/>
    <property type="evidence" value="ECO:0007669"/>
    <property type="project" value="InterPro"/>
</dbReference>
<dbReference type="Pfam" id="PF02608">
    <property type="entry name" value="Bmp"/>
    <property type="match status" value="1"/>
</dbReference>
<dbReference type="InterPro" id="IPR052910">
    <property type="entry name" value="ABC-Purine-Binding"/>
</dbReference>
<keyword evidence="1" id="KW-0732">Signal</keyword>
<dbReference type="InterPro" id="IPR003760">
    <property type="entry name" value="PnrA-like"/>
</dbReference>
<dbReference type="Gene3D" id="3.40.50.2300">
    <property type="match status" value="2"/>
</dbReference>
<dbReference type="RefSeq" id="WP_050005895.1">
    <property type="nucleotide sequence ID" value="NZ_DAWBJP010000012.1"/>
</dbReference>
<dbReference type="AlphaFoldDB" id="A0A0D8IXL1"/>
<dbReference type="PANTHER" id="PTHR43208">
    <property type="entry name" value="ABC TRANSPORTER SUBSTRATE-BINDING PROTEIN"/>
    <property type="match status" value="1"/>
</dbReference>
<proteinExistence type="predicted"/>
<dbReference type="GeneID" id="42857571"/>
<organism evidence="3 4">
    <name type="scientific">Ruthenibacterium lactatiformans</name>
    <dbReference type="NCBI Taxonomy" id="1550024"/>
    <lineage>
        <taxon>Bacteria</taxon>
        <taxon>Bacillati</taxon>
        <taxon>Bacillota</taxon>
        <taxon>Clostridia</taxon>
        <taxon>Eubacteriales</taxon>
        <taxon>Oscillospiraceae</taxon>
        <taxon>Ruthenibacterium</taxon>
    </lineage>
</organism>
<dbReference type="Proteomes" id="UP000032483">
    <property type="component" value="Unassembled WGS sequence"/>
</dbReference>
<sequence>MAQEDYRKALRLGQKEFRSSVLKGTYPYLQALDEILEHTAVEYTEPLGVVNIPLASIVGTKTAGRKTAFAGNFMPLLDEDTEFAQKWNALCDAHLSVGIRDPIKAYEYMNKFYVEEGNKRVSVMKYYEAMSIPGSVTRIVPRRSEDKENKIYYEFLDFYDLTGVNYLWFSQLGRFRAMDQAVNSRPGQPWSKEDRRDFQTAYYNFEDAFHRCGGARLPITVGDALLKFVGVYPYETIRDKTGREMAAELEKMWSEIEALTQDEAVELSLEPTTQAPPLISRILPLEQSRLNVAFLYEKSADTSAWTYAHEFGRGHVDEVLAGRVFTKGYDNIRVGENDDEVIERAIADGNDVLFTTTPKLMECSLRAAIRHPEVKILNCSLNMDHPSVRTYYGRIYEAKFLVGAIAGALADNNRVGYIANYPIYGMVAGINAFALGARMANPRAKVHLMWTGEKGVDALSELEKRGVELISSQDAGLPRGDKHYGLYRLDGEEPVPLAMPFWHWGEFYERILRGIMDGRWKLEGNEAGRAVNYWWGMASGMIDVLQSRSLPRGTKRLAAILHKGLCSGTIVPFEGELYAQGGVMIQAEDKQMEPEEILRMDWLAENVEGHIPAFYDLIEEAKPLVRLQGIYKEAQV</sequence>